<sequence length="185" mass="20606">MDAENGLVHLPPQGSYYGSKRSGRPINSTEFETATDRDRYSYPNRVEPDAPELYVFEEDVESGVTSINSRGYDSGFESSIMGKSNAQREINDEEDDLLSQQRSQNNYVGDGDSVGKLSMGKPPTTDVTIVRNRSGGKPVLVSRSRLETVERMEKNANNSSETTAQMIDDLLTDLDKSFNDDSYKQ</sequence>
<evidence type="ECO:0000256" key="1">
    <source>
        <dbReference type="SAM" id="MobiDB-lite"/>
    </source>
</evidence>
<name>A0A448ZSZ2_9STRA</name>
<feature type="region of interest" description="Disordered" evidence="1">
    <location>
        <begin position="68"/>
        <end position="139"/>
    </location>
</feature>
<evidence type="ECO:0000313" key="2">
    <source>
        <dbReference type="EMBL" id="VEU45161.1"/>
    </source>
</evidence>
<organism evidence="2 3">
    <name type="scientific">Pseudo-nitzschia multistriata</name>
    <dbReference type="NCBI Taxonomy" id="183589"/>
    <lineage>
        <taxon>Eukaryota</taxon>
        <taxon>Sar</taxon>
        <taxon>Stramenopiles</taxon>
        <taxon>Ochrophyta</taxon>
        <taxon>Bacillariophyta</taxon>
        <taxon>Bacillariophyceae</taxon>
        <taxon>Bacillariophycidae</taxon>
        <taxon>Bacillariales</taxon>
        <taxon>Bacillariaceae</taxon>
        <taxon>Pseudo-nitzschia</taxon>
    </lineage>
</organism>
<protein>
    <submittedName>
        <fullName evidence="2">Uncharacterized protein</fullName>
    </submittedName>
</protein>
<accession>A0A448ZSZ2</accession>
<dbReference type="Proteomes" id="UP000291116">
    <property type="component" value="Unassembled WGS sequence"/>
</dbReference>
<dbReference type="AlphaFoldDB" id="A0A448ZSZ2"/>
<gene>
    <name evidence="2" type="ORF">PSNMU_V1.4_AUG-EV-PASAV3_0123170</name>
</gene>
<proteinExistence type="predicted"/>
<feature type="compositionally biased region" description="Polar residues" evidence="1">
    <location>
        <begin position="98"/>
        <end position="107"/>
    </location>
</feature>
<evidence type="ECO:0000313" key="3">
    <source>
        <dbReference type="Proteomes" id="UP000291116"/>
    </source>
</evidence>
<dbReference type="EMBL" id="CAACVS010000690">
    <property type="protein sequence ID" value="VEU45161.1"/>
    <property type="molecule type" value="Genomic_DNA"/>
</dbReference>
<feature type="region of interest" description="Disordered" evidence="1">
    <location>
        <begin position="1"/>
        <end position="46"/>
    </location>
</feature>
<keyword evidence="3" id="KW-1185">Reference proteome</keyword>
<reference evidence="2 3" key="1">
    <citation type="submission" date="2019-01" db="EMBL/GenBank/DDBJ databases">
        <authorList>
            <person name="Ferrante I. M."/>
        </authorList>
    </citation>
    <scope>NUCLEOTIDE SEQUENCE [LARGE SCALE GENOMIC DNA]</scope>
    <source>
        <strain evidence="2 3">B856</strain>
    </source>
</reference>